<feature type="compositionally biased region" description="Pro residues" evidence="1">
    <location>
        <begin position="28"/>
        <end position="38"/>
    </location>
</feature>
<dbReference type="EMBL" id="CM009754">
    <property type="protein sequence ID" value="PUZ50590.1"/>
    <property type="molecule type" value="Genomic_DNA"/>
</dbReference>
<name>A0A2T7D4Y2_9POAL</name>
<evidence type="ECO:0000313" key="2">
    <source>
        <dbReference type="EMBL" id="PUZ50590.1"/>
    </source>
</evidence>
<feature type="compositionally biased region" description="Low complexity" evidence="1">
    <location>
        <begin position="70"/>
        <end position="84"/>
    </location>
</feature>
<organism evidence="2 3">
    <name type="scientific">Panicum hallii var. hallii</name>
    <dbReference type="NCBI Taxonomy" id="1504633"/>
    <lineage>
        <taxon>Eukaryota</taxon>
        <taxon>Viridiplantae</taxon>
        <taxon>Streptophyta</taxon>
        <taxon>Embryophyta</taxon>
        <taxon>Tracheophyta</taxon>
        <taxon>Spermatophyta</taxon>
        <taxon>Magnoliopsida</taxon>
        <taxon>Liliopsida</taxon>
        <taxon>Poales</taxon>
        <taxon>Poaceae</taxon>
        <taxon>PACMAD clade</taxon>
        <taxon>Panicoideae</taxon>
        <taxon>Panicodae</taxon>
        <taxon>Paniceae</taxon>
        <taxon>Panicinae</taxon>
        <taxon>Panicum</taxon>
        <taxon>Panicum sect. Panicum</taxon>
    </lineage>
</organism>
<evidence type="ECO:0000313" key="3">
    <source>
        <dbReference type="Proteomes" id="UP000244336"/>
    </source>
</evidence>
<sequence>MTPSGSRSEAALVLHHHRAGSASATPSTPSPPLSPPPRLFDLSTSPSIPIPPRLPPSPQSQPARPPPTGPGLACSVQRRGGPPSSRRRARSCSPRPVLHPDRPPRIAGARGPHPGLD</sequence>
<feature type="compositionally biased region" description="Pro residues" evidence="1">
    <location>
        <begin position="48"/>
        <end position="69"/>
    </location>
</feature>
<keyword evidence="3" id="KW-1185">Reference proteome</keyword>
<gene>
    <name evidence="2" type="ORF">GQ55_6G069500</name>
</gene>
<accession>A0A2T7D4Y2</accession>
<evidence type="ECO:0000256" key="1">
    <source>
        <dbReference type="SAM" id="MobiDB-lite"/>
    </source>
</evidence>
<proteinExistence type="predicted"/>
<dbReference type="Proteomes" id="UP000244336">
    <property type="component" value="Chromosome 6"/>
</dbReference>
<reference evidence="2 3" key="1">
    <citation type="submission" date="2018-04" db="EMBL/GenBank/DDBJ databases">
        <title>WGS assembly of Panicum hallii var. hallii HAL2.</title>
        <authorList>
            <person name="Lovell J."/>
            <person name="Jenkins J."/>
            <person name="Lowry D."/>
            <person name="Mamidi S."/>
            <person name="Sreedasyam A."/>
            <person name="Weng X."/>
            <person name="Barry K."/>
            <person name="Bonette J."/>
            <person name="Campitelli B."/>
            <person name="Daum C."/>
            <person name="Gordon S."/>
            <person name="Gould B."/>
            <person name="Lipzen A."/>
            <person name="MacQueen A."/>
            <person name="Palacio-Mejia J."/>
            <person name="Plott C."/>
            <person name="Shakirov E."/>
            <person name="Shu S."/>
            <person name="Yoshinaga Y."/>
            <person name="Zane M."/>
            <person name="Rokhsar D."/>
            <person name="Grimwood J."/>
            <person name="Schmutz J."/>
            <person name="Juenger T."/>
        </authorList>
    </citation>
    <scope>NUCLEOTIDE SEQUENCE [LARGE SCALE GENOMIC DNA]</scope>
    <source>
        <strain evidence="3">cv. HAL2</strain>
    </source>
</reference>
<protein>
    <submittedName>
        <fullName evidence="2">Uncharacterized protein</fullName>
    </submittedName>
</protein>
<dbReference type="Gramene" id="PUZ50590">
    <property type="protein sequence ID" value="PUZ50590"/>
    <property type="gene ID" value="GQ55_6G069500"/>
</dbReference>
<dbReference type="AlphaFoldDB" id="A0A2T7D4Y2"/>
<feature type="region of interest" description="Disordered" evidence="1">
    <location>
        <begin position="1"/>
        <end position="117"/>
    </location>
</feature>